<sequence length="90" mass="9899">MAPRFALPKRFAITASFATKRAPVAFRYNSSSSSSRAARVIEMATQAEKPSPLEATIPIMWLISGALIYTAWNRIDEKSAGNNVEKLLIV</sequence>
<reference evidence="1 2" key="1">
    <citation type="submission" date="2020-01" db="EMBL/GenBank/DDBJ databases">
        <authorList>
            <consortium name="DOE Joint Genome Institute"/>
            <person name="Haridas S."/>
            <person name="Albert R."/>
            <person name="Binder M."/>
            <person name="Bloem J."/>
            <person name="Labutti K."/>
            <person name="Salamov A."/>
            <person name="Andreopoulos B."/>
            <person name="Baker S.E."/>
            <person name="Barry K."/>
            <person name="Bills G."/>
            <person name="Bluhm B.H."/>
            <person name="Cannon C."/>
            <person name="Castanera R."/>
            <person name="Culley D.E."/>
            <person name="Daum C."/>
            <person name="Ezra D."/>
            <person name="Gonzalez J.B."/>
            <person name="Henrissat B."/>
            <person name="Kuo A."/>
            <person name="Liang C."/>
            <person name="Lipzen A."/>
            <person name="Lutzoni F."/>
            <person name="Magnuson J."/>
            <person name="Mondo S."/>
            <person name="Nolan M."/>
            <person name="Ohm R."/>
            <person name="Pangilinan J."/>
            <person name="Park H.-J.H."/>
            <person name="Ramirez L."/>
            <person name="Alfaro M."/>
            <person name="Sun H."/>
            <person name="Tritt A."/>
            <person name="Yoshinaga Y."/>
            <person name="Zwiers L.-H.L."/>
            <person name="Turgeon B.G."/>
            <person name="Goodwin S.B."/>
            <person name="Spatafora J.W."/>
            <person name="Crous P.W."/>
            <person name="Grigoriev I.V."/>
        </authorList>
    </citation>
    <scope>NUCLEOTIDE SEQUENCE [LARGE SCALE GENOMIC DNA]</scope>
    <source>
        <strain evidence="1 2">CBS 611.86</strain>
    </source>
</reference>
<dbReference type="EMBL" id="JAADJZ010000022">
    <property type="protein sequence ID" value="KAF2867790.1"/>
    <property type="molecule type" value="Genomic_DNA"/>
</dbReference>
<dbReference type="Proteomes" id="UP000481861">
    <property type="component" value="Unassembled WGS sequence"/>
</dbReference>
<evidence type="ECO:0000313" key="1">
    <source>
        <dbReference type="EMBL" id="KAF2867790.1"/>
    </source>
</evidence>
<dbReference type="AlphaFoldDB" id="A0A7C8I8F1"/>
<gene>
    <name evidence="1" type="ORF">BDV95DRAFT_610691</name>
</gene>
<evidence type="ECO:0000313" key="2">
    <source>
        <dbReference type="Proteomes" id="UP000481861"/>
    </source>
</evidence>
<organism evidence="1 2">
    <name type="scientific">Massariosphaeria phaeospora</name>
    <dbReference type="NCBI Taxonomy" id="100035"/>
    <lineage>
        <taxon>Eukaryota</taxon>
        <taxon>Fungi</taxon>
        <taxon>Dikarya</taxon>
        <taxon>Ascomycota</taxon>
        <taxon>Pezizomycotina</taxon>
        <taxon>Dothideomycetes</taxon>
        <taxon>Pleosporomycetidae</taxon>
        <taxon>Pleosporales</taxon>
        <taxon>Pleosporales incertae sedis</taxon>
        <taxon>Massariosphaeria</taxon>
    </lineage>
</organism>
<name>A0A7C8I8F1_9PLEO</name>
<protein>
    <submittedName>
        <fullName evidence="1">Uncharacterized protein</fullName>
    </submittedName>
</protein>
<proteinExistence type="predicted"/>
<keyword evidence="2" id="KW-1185">Reference proteome</keyword>
<accession>A0A7C8I8F1</accession>
<dbReference type="OrthoDB" id="3932250at2759"/>
<comment type="caution">
    <text evidence="1">The sequence shown here is derived from an EMBL/GenBank/DDBJ whole genome shotgun (WGS) entry which is preliminary data.</text>
</comment>